<reference evidence="1 2" key="1">
    <citation type="submission" date="2019-08" db="EMBL/GenBank/DDBJ databases">
        <title>Whole genome of Aphis craccivora.</title>
        <authorList>
            <person name="Voronova N.V."/>
            <person name="Shulinski R.S."/>
            <person name="Bandarenka Y.V."/>
            <person name="Zhorov D.G."/>
            <person name="Warner D."/>
        </authorList>
    </citation>
    <scope>NUCLEOTIDE SEQUENCE [LARGE SCALE GENOMIC DNA]</scope>
    <source>
        <strain evidence="1">180601</strain>
        <tissue evidence="1">Whole Body</tissue>
    </source>
</reference>
<dbReference type="Proteomes" id="UP000478052">
    <property type="component" value="Unassembled WGS sequence"/>
</dbReference>
<comment type="caution">
    <text evidence="1">The sequence shown here is derived from an EMBL/GenBank/DDBJ whole genome shotgun (WGS) entry which is preliminary data.</text>
</comment>
<organism evidence="1 2">
    <name type="scientific">Aphis craccivora</name>
    <name type="common">Cowpea aphid</name>
    <dbReference type="NCBI Taxonomy" id="307492"/>
    <lineage>
        <taxon>Eukaryota</taxon>
        <taxon>Metazoa</taxon>
        <taxon>Ecdysozoa</taxon>
        <taxon>Arthropoda</taxon>
        <taxon>Hexapoda</taxon>
        <taxon>Insecta</taxon>
        <taxon>Pterygota</taxon>
        <taxon>Neoptera</taxon>
        <taxon>Paraneoptera</taxon>
        <taxon>Hemiptera</taxon>
        <taxon>Sternorrhyncha</taxon>
        <taxon>Aphidomorpha</taxon>
        <taxon>Aphidoidea</taxon>
        <taxon>Aphididae</taxon>
        <taxon>Aphidini</taxon>
        <taxon>Aphis</taxon>
        <taxon>Aphis</taxon>
    </lineage>
</organism>
<dbReference type="EMBL" id="VUJU01003637">
    <property type="protein sequence ID" value="KAF0757235.1"/>
    <property type="molecule type" value="Genomic_DNA"/>
</dbReference>
<protein>
    <submittedName>
        <fullName evidence="1">Uncharacterized protein</fullName>
    </submittedName>
</protein>
<name>A0A6G0YJQ4_APHCR</name>
<dbReference type="OrthoDB" id="6625894at2759"/>
<dbReference type="AlphaFoldDB" id="A0A6G0YJQ4"/>
<keyword evidence="2" id="KW-1185">Reference proteome</keyword>
<gene>
    <name evidence="1" type="ORF">FWK35_00022628</name>
</gene>
<evidence type="ECO:0000313" key="1">
    <source>
        <dbReference type="EMBL" id="KAF0757235.1"/>
    </source>
</evidence>
<evidence type="ECO:0000313" key="2">
    <source>
        <dbReference type="Proteomes" id="UP000478052"/>
    </source>
</evidence>
<accession>A0A6G0YJQ4</accession>
<proteinExistence type="predicted"/>
<sequence>MMRADNDIIKKVLTETIQKKRPIGKPRTRWKDAIEKDINMLGRNVTVDLALDRERWRELLVATLLQTILSLNSKKRVHDGIRAGLMKLVPLQS</sequence>